<dbReference type="AlphaFoldDB" id="A0AAU9ASD4"/>
<name>A0AAU9ASD4_LYSEN</name>
<protein>
    <submittedName>
        <fullName evidence="2">Uncharacterized protein</fullName>
    </submittedName>
</protein>
<feature type="compositionally biased region" description="Basic and acidic residues" evidence="1">
    <location>
        <begin position="12"/>
        <end position="21"/>
    </location>
</feature>
<evidence type="ECO:0000256" key="1">
    <source>
        <dbReference type="SAM" id="MobiDB-lite"/>
    </source>
</evidence>
<reference evidence="2 3" key="1">
    <citation type="journal article" date="2017" name="DNA Res.">
        <title>Complete genome sequence and expression profile of the commercial lytic enzyme producer Lysobacter enzymogenes M497-1.</title>
        <authorList>
            <person name="Takami H."/>
            <person name="Toyoda A."/>
            <person name="Uchiyama I."/>
            <person name="Itoh T."/>
            <person name="Takaki Y."/>
            <person name="Arai W."/>
            <person name="Nishi S."/>
            <person name="Kawai M."/>
            <person name="Shinya K."/>
            <person name="Ikeda H."/>
        </authorList>
    </citation>
    <scope>NUCLEOTIDE SEQUENCE [LARGE SCALE GENOMIC DNA]</scope>
    <source>
        <strain evidence="2 3">M497-1</strain>
    </source>
</reference>
<proteinExistence type="predicted"/>
<evidence type="ECO:0000313" key="3">
    <source>
        <dbReference type="Proteomes" id="UP000218824"/>
    </source>
</evidence>
<organism evidence="2 3">
    <name type="scientific">Lysobacter enzymogenes</name>
    <dbReference type="NCBI Taxonomy" id="69"/>
    <lineage>
        <taxon>Bacteria</taxon>
        <taxon>Pseudomonadati</taxon>
        <taxon>Pseudomonadota</taxon>
        <taxon>Gammaproteobacteria</taxon>
        <taxon>Lysobacterales</taxon>
        <taxon>Lysobacteraceae</taxon>
        <taxon>Lysobacter</taxon>
    </lineage>
</organism>
<gene>
    <name evidence="2" type="ORF">LEN_1574</name>
</gene>
<feature type="region of interest" description="Disordered" evidence="1">
    <location>
        <begin position="1"/>
        <end position="23"/>
    </location>
</feature>
<dbReference type="KEGG" id="lem:LEN_1574"/>
<evidence type="ECO:0000313" key="2">
    <source>
        <dbReference type="EMBL" id="BAV97061.1"/>
    </source>
</evidence>
<sequence>MGPLARSCARPKPREREDSRAARGAIASCASRCGDTVRRAEGPTRTGRAGCRHCEDPMTPTPLERTGEFERTDNGWVLKFWIREDAGLRLRHEVFDDTPALLRRIYEVFGRAGAGAGAAG</sequence>
<feature type="region of interest" description="Disordered" evidence="1">
    <location>
        <begin position="37"/>
        <end position="67"/>
    </location>
</feature>
<accession>A0AAU9ASD4</accession>
<dbReference type="Proteomes" id="UP000218824">
    <property type="component" value="Chromosome"/>
</dbReference>
<dbReference type="EMBL" id="AP014940">
    <property type="protein sequence ID" value="BAV97061.1"/>
    <property type="molecule type" value="Genomic_DNA"/>
</dbReference>